<sequence>MEMQFEESLSLLNMKTGEIVLVTSEDLRAAEDEKPFDHLAEWEQENRKIAIDVVENFEII</sequence>
<accession>F4PFY4</accession>
<organism evidence="1 2">
    <name type="scientific">Batrachochytrium dendrobatidis (strain JAM81 / FGSC 10211)</name>
    <name type="common">Frog chytrid fungus</name>
    <dbReference type="NCBI Taxonomy" id="684364"/>
    <lineage>
        <taxon>Eukaryota</taxon>
        <taxon>Fungi</taxon>
        <taxon>Fungi incertae sedis</taxon>
        <taxon>Chytridiomycota</taxon>
        <taxon>Chytridiomycota incertae sedis</taxon>
        <taxon>Chytridiomycetes</taxon>
        <taxon>Rhizophydiales</taxon>
        <taxon>Rhizophydiales incertae sedis</taxon>
        <taxon>Batrachochytrium</taxon>
    </lineage>
</organism>
<keyword evidence="2" id="KW-1185">Reference proteome</keyword>
<dbReference type="Proteomes" id="UP000007241">
    <property type="component" value="Unassembled WGS sequence"/>
</dbReference>
<name>F4PFY4_BATDJ</name>
<dbReference type="EMBL" id="GL882980">
    <property type="protein sequence ID" value="EGF75859.1"/>
    <property type="molecule type" value="Genomic_DNA"/>
</dbReference>
<gene>
    <name evidence="1" type="ORF">BATDEDRAFT_93274</name>
</gene>
<dbReference type="InParanoid" id="F4PFY4"/>
<evidence type="ECO:0000313" key="1">
    <source>
        <dbReference type="EMBL" id="EGF75859.1"/>
    </source>
</evidence>
<protein>
    <submittedName>
        <fullName evidence="1">Uncharacterized protein</fullName>
    </submittedName>
</protein>
<dbReference type="AlphaFoldDB" id="F4PFY4"/>
<reference evidence="1 2" key="1">
    <citation type="submission" date="2009-12" db="EMBL/GenBank/DDBJ databases">
        <title>The draft genome of Batrachochytrium dendrobatidis.</title>
        <authorList>
            <consortium name="US DOE Joint Genome Institute (JGI-PGF)"/>
            <person name="Kuo A."/>
            <person name="Salamov A."/>
            <person name="Schmutz J."/>
            <person name="Lucas S."/>
            <person name="Pitluck S."/>
            <person name="Rosenblum E."/>
            <person name="Stajich J."/>
            <person name="Eisen M."/>
            <person name="Grigoriev I.V."/>
        </authorList>
    </citation>
    <scope>NUCLEOTIDE SEQUENCE [LARGE SCALE GENOMIC DNA]</scope>
    <source>
        <strain evidence="2">JAM81 / FGSC 10211</strain>
    </source>
</reference>
<dbReference type="HOGENOM" id="CLU_2941342_0_0_1"/>
<proteinExistence type="predicted"/>
<evidence type="ECO:0000313" key="2">
    <source>
        <dbReference type="Proteomes" id="UP000007241"/>
    </source>
</evidence>